<feature type="signal peptide" evidence="1">
    <location>
        <begin position="1"/>
        <end position="23"/>
    </location>
</feature>
<comment type="caution">
    <text evidence="2">The sequence shown here is derived from an EMBL/GenBank/DDBJ whole genome shotgun (WGS) entry which is preliminary data.</text>
</comment>
<dbReference type="Pfam" id="PF04122">
    <property type="entry name" value="CW_binding_2"/>
    <property type="match status" value="3"/>
</dbReference>
<dbReference type="PANTHER" id="PTHR30032">
    <property type="entry name" value="N-ACETYLMURAMOYL-L-ALANINE AMIDASE-RELATED"/>
    <property type="match status" value="1"/>
</dbReference>
<dbReference type="AlphaFoldDB" id="A0A7Y0HMQ8"/>
<evidence type="ECO:0000313" key="3">
    <source>
        <dbReference type="Proteomes" id="UP000537131"/>
    </source>
</evidence>
<organism evidence="2 3">
    <name type="scientific">Clostridium muellerianum</name>
    <dbReference type="NCBI Taxonomy" id="2716538"/>
    <lineage>
        <taxon>Bacteria</taxon>
        <taxon>Bacillati</taxon>
        <taxon>Bacillota</taxon>
        <taxon>Clostridia</taxon>
        <taxon>Eubacteriales</taxon>
        <taxon>Clostridiaceae</taxon>
        <taxon>Clostridium</taxon>
    </lineage>
</organism>
<evidence type="ECO:0000256" key="1">
    <source>
        <dbReference type="SAM" id="SignalP"/>
    </source>
</evidence>
<name>A0A7Y0HMQ8_9CLOT</name>
<dbReference type="InterPro" id="IPR007253">
    <property type="entry name" value="Cell_wall-bd_2"/>
</dbReference>
<dbReference type="InterPro" id="IPR051922">
    <property type="entry name" value="Bact_Sporulation_Assoc"/>
</dbReference>
<gene>
    <name evidence="2" type="ORF">HBE96_04000</name>
</gene>
<dbReference type="EMBL" id="JABBNI010000008">
    <property type="protein sequence ID" value="NMM61862.1"/>
    <property type="molecule type" value="Genomic_DNA"/>
</dbReference>
<feature type="chain" id="PRO_5031072910" evidence="1">
    <location>
        <begin position="24"/>
        <end position="429"/>
    </location>
</feature>
<dbReference type="Proteomes" id="UP000537131">
    <property type="component" value="Unassembled WGS sequence"/>
</dbReference>
<proteinExistence type="predicted"/>
<reference evidence="2 3" key="1">
    <citation type="submission" date="2020-04" db="EMBL/GenBank/DDBJ databases">
        <authorList>
            <person name="Doyle D.A."/>
        </authorList>
    </citation>
    <scope>NUCLEOTIDE SEQUENCE [LARGE SCALE GENOMIC DNA]</scope>
    <source>
        <strain evidence="2 3">P21</strain>
    </source>
</reference>
<keyword evidence="3" id="KW-1185">Reference proteome</keyword>
<protein>
    <submittedName>
        <fullName evidence="2">Cell wall-binding repeat-containing protein</fullName>
    </submittedName>
</protein>
<evidence type="ECO:0000313" key="2">
    <source>
        <dbReference type="EMBL" id="NMM61862.1"/>
    </source>
</evidence>
<dbReference type="Gene3D" id="3.40.50.12090">
    <property type="match status" value="3"/>
</dbReference>
<sequence>MSSKKIGSLAMIILIFCSSTVFADSSYKLNEKRIFGKDRYETSAMISKDNWNSSSDVILCNGENFPDALCSVTLAKKYDAPILLVSKNAINENVMKELNRLNPKKITIIGKEGVISSEIEEKIKNFLPKKLQIERLGGMDRYETSKIIADKVGQSREIVLVSGKAPSDALTISSIAANKSMPVLLADENEESIQNYVKNNNVNKAYIIGGESCVPLEMERVAPSFERIYGKDRYESNQKVINRFRDSINFKSVYLTIASFNGVDQFADALSSAPLAAKDCSPIIFSDNTNKELLNIIQSKVNKDSTIIAIGGEKLVSNDTINNLIKSISSNQSNNSSSSGGSNNSNVKADYTLSLEQSFPGAFTYDLKFTSINSSNNLKEYQLLYDGKVIAEDKDGDGVVRVLAIFLGKDIDKSKFQILKQGEYINFNI</sequence>
<dbReference type="PANTHER" id="PTHR30032:SF8">
    <property type="entry name" value="GERMINATION-SPECIFIC N-ACETYLMURAMOYL-L-ALANINE AMIDASE"/>
    <property type="match status" value="1"/>
</dbReference>
<reference evidence="2 3" key="2">
    <citation type="submission" date="2020-06" db="EMBL/GenBank/DDBJ databases">
        <title>Complete Genome Sequence of Clostridium muelleri sp. nov. P21T, an Acid-Alcohol Producing Acetogen Isolated from Old Hay.</title>
        <authorList>
            <person name="Duncan K.E."/>
            <person name="Tanner R.S."/>
        </authorList>
    </citation>
    <scope>NUCLEOTIDE SEQUENCE [LARGE SCALE GENOMIC DNA]</scope>
    <source>
        <strain evidence="2 3">P21</strain>
    </source>
</reference>
<dbReference type="RefSeq" id="WP_169296468.1">
    <property type="nucleotide sequence ID" value="NZ_JABBNI010000008.1"/>
</dbReference>
<keyword evidence="1" id="KW-0732">Signal</keyword>
<accession>A0A7Y0HMQ8</accession>